<evidence type="ECO:0000256" key="5">
    <source>
        <dbReference type="ARBA" id="ARBA00022692"/>
    </source>
</evidence>
<evidence type="ECO:0000313" key="9">
    <source>
        <dbReference type="EMBL" id="KAI5068597.1"/>
    </source>
</evidence>
<dbReference type="PANTHER" id="PTHR31851">
    <property type="entry name" value="FE(2+)/MN(2+) TRANSPORTER PCL1"/>
    <property type="match status" value="1"/>
</dbReference>
<keyword evidence="4" id="KW-0926">Vacuole</keyword>
<dbReference type="GO" id="GO:0030026">
    <property type="term" value="P:intracellular manganese ion homeostasis"/>
    <property type="evidence" value="ECO:0007669"/>
    <property type="project" value="InterPro"/>
</dbReference>
<dbReference type="GO" id="GO:0006826">
    <property type="term" value="P:iron ion transport"/>
    <property type="evidence" value="ECO:0007669"/>
    <property type="project" value="UniProtKB-KW"/>
</dbReference>
<organism evidence="9 10">
    <name type="scientific">Adiantum capillus-veneris</name>
    <name type="common">Maidenhair fern</name>
    <dbReference type="NCBI Taxonomy" id="13818"/>
    <lineage>
        <taxon>Eukaryota</taxon>
        <taxon>Viridiplantae</taxon>
        <taxon>Streptophyta</taxon>
        <taxon>Embryophyta</taxon>
        <taxon>Tracheophyta</taxon>
        <taxon>Polypodiopsida</taxon>
        <taxon>Polypodiidae</taxon>
        <taxon>Polypodiales</taxon>
        <taxon>Pteridineae</taxon>
        <taxon>Pteridaceae</taxon>
        <taxon>Vittarioideae</taxon>
        <taxon>Adiantum</taxon>
    </lineage>
</organism>
<keyword evidence="7" id="KW-0472">Membrane</keyword>
<evidence type="ECO:0000256" key="6">
    <source>
        <dbReference type="ARBA" id="ARBA00022989"/>
    </source>
</evidence>
<evidence type="ECO:0000256" key="8">
    <source>
        <dbReference type="ARBA" id="ARBA00044464"/>
    </source>
</evidence>
<keyword evidence="3" id="KW-0408">Iron</keyword>
<keyword evidence="6" id="KW-1133">Transmembrane helix</keyword>
<evidence type="ECO:0000256" key="2">
    <source>
        <dbReference type="ARBA" id="ARBA00007049"/>
    </source>
</evidence>
<comment type="similarity">
    <text evidence="2">Belongs to the CCC1 family.</text>
</comment>
<reference evidence="9" key="1">
    <citation type="submission" date="2021-01" db="EMBL/GenBank/DDBJ databases">
        <title>Adiantum capillus-veneris genome.</title>
        <authorList>
            <person name="Fang Y."/>
            <person name="Liao Q."/>
        </authorList>
    </citation>
    <scope>NUCLEOTIDE SEQUENCE</scope>
    <source>
        <strain evidence="9">H3</strain>
        <tissue evidence="9">Leaf</tissue>
    </source>
</reference>
<comment type="caution">
    <text evidence="9">The sequence shown here is derived from an EMBL/GenBank/DDBJ whole genome shotgun (WGS) entry which is preliminary data.</text>
</comment>
<dbReference type="GO" id="GO:0005384">
    <property type="term" value="F:manganese ion transmembrane transporter activity"/>
    <property type="evidence" value="ECO:0007669"/>
    <property type="project" value="InterPro"/>
</dbReference>
<comment type="subcellular location">
    <subcellularLocation>
        <location evidence="1">Vacuole membrane</location>
        <topology evidence="1">Multi-pass membrane protein</topology>
    </subcellularLocation>
</comment>
<dbReference type="AlphaFoldDB" id="A0A9D4UJ04"/>
<dbReference type="GO" id="GO:0005774">
    <property type="term" value="C:vacuolar membrane"/>
    <property type="evidence" value="ECO:0007669"/>
    <property type="project" value="UniProtKB-SubCell"/>
</dbReference>
<keyword evidence="3" id="KW-0410">Iron transport</keyword>
<dbReference type="InterPro" id="IPR008217">
    <property type="entry name" value="Ccc1_fam"/>
</dbReference>
<evidence type="ECO:0000256" key="3">
    <source>
        <dbReference type="ARBA" id="ARBA00022496"/>
    </source>
</evidence>
<keyword evidence="3" id="KW-0406">Ion transport</keyword>
<dbReference type="OrthoDB" id="73465at2759"/>
<evidence type="ECO:0008006" key="11">
    <source>
        <dbReference type="Google" id="ProtNLM"/>
    </source>
</evidence>
<evidence type="ECO:0000313" key="10">
    <source>
        <dbReference type="Proteomes" id="UP000886520"/>
    </source>
</evidence>
<gene>
    <name evidence="9" type="ORF">GOP47_0016942</name>
</gene>
<comment type="catalytic activity">
    <reaction evidence="8">
        <text>Fe(2+)(in) = Fe(2+)(out)</text>
        <dbReference type="Rhea" id="RHEA:28486"/>
        <dbReference type="ChEBI" id="CHEBI:29033"/>
    </reaction>
    <physiologicalReaction direction="left-to-right" evidence="8">
        <dbReference type="Rhea" id="RHEA:28487"/>
    </physiologicalReaction>
</comment>
<name>A0A9D4UJ04_ADICA</name>
<keyword evidence="10" id="KW-1185">Reference proteome</keyword>
<proteinExistence type="inferred from homology"/>
<evidence type="ECO:0000256" key="4">
    <source>
        <dbReference type="ARBA" id="ARBA00022554"/>
    </source>
</evidence>
<accession>A0A9D4UJ04</accession>
<dbReference type="Proteomes" id="UP000886520">
    <property type="component" value="Chromosome 16"/>
</dbReference>
<dbReference type="EMBL" id="JABFUD020000016">
    <property type="protein sequence ID" value="KAI5068597.1"/>
    <property type="molecule type" value="Genomic_DNA"/>
</dbReference>
<keyword evidence="3" id="KW-0813">Transport</keyword>
<dbReference type="Pfam" id="PF01988">
    <property type="entry name" value="VIT1"/>
    <property type="match status" value="1"/>
</dbReference>
<sequence>MAPHTEHHFTAGEVVRDIIIGMSDGLTVPFALAAGLSGANAASSLVVTAGLAEVAAGAIAMGLGGYLAAKSDADHYSREKKREEDEILTVPDTEADEVGEILSRFGLRPHEYNPVVEALRGRPEDWLEFMMRKRMLPRKVMMRTLCMWWRAIKTSQNPHRHTNSLEKIKKPF</sequence>
<evidence type="ECO:0000256" key="1">
    <source>
        <dbReference type="ARBA" id="ARBA00004128"/>
    </source>
</evidence>
<protein>
    <recommendedName>
        <fullName evidence="11">Vacuolar iron transporter 1</fullName>
    </recommendedName>
</protein>
<keyword evidence="5" id="KW-0812">Transmembrane</keyword>
<evidence type="ECO:0000256" key="7">
    <source>
        <dbReference type="ARBA" id="ARBA00023136"/>
    </source>
</evidence>